<accession>A0ABT3A768</accession>
<protein>
    <submittedName>
        <fullName evidence="2">DUF748 domain-containing protein</fullName>
    </submittedName>
</protein>
<keyword evidence="3" id="KW-1185">Reference proteome</keyword>
<dbReference type="Pfam" id="PF05359">
    <property type="entry name" value="DUF748"/>
    <property type="match status" value="1"/>
</dbReference>
<dbReference type="InterPro" id="IPR008023">
    <property type="entry name" value="DUF748"/>
</dbReference>
<keyword evidence="1" id="KW-0812">Transmembrane</keyword>
<comment type="caution">
    <text evidence="2">The sequence shown here is derived from an EMBL/GenBank/DDBJ whole genome shotgun (WGS) entry which is preliminary data.</text>
</comment>
<dbReference type="PANTHER" id="PTHR30441:SF8">
    <property type="entry name" value="DUF748 DOMAIN-CONTAINING PROTEIN"/>
    <property type="match status" value="1"/>
</dbReference>
<dbReference type="InterPro" id="IPR052894">
    <property type="entry name" value="AsmA-related"/>
</dbReference>
<organism evidence="2 3">
    <name type="scientific">Fluctibacter corallii</name>
    <dbReference type="NCBI Taxonomy" id="2984329"/>
    <lineage>
        <taxon>Bacteria</taxon>
        <taxon>Pseudomonadati</taxon>
        <taxon>Pseudomonadota</taxon>
        <taxon>Gammaproteobacteria</taxon>
        <taxon>Alteromonadales</taxon>
        <taxon>Alteromonadaceae</taxon>
        <taxon>Fluctibacter</taxon>
    </lineage>
</organism>
<sequence length="370" mass="41140">MHRSLFITCYVVIALLFCLLIMRVIAPYAIKSYVNQTIESTPDLEGQIDDVSLSLLTGSYTIENIALYSVYKEHSQPLLKVESLDFSLLWSGLVEGVVVAKMQFVSPEIYLLDQPASEVVKSDAIQDEDTWIDLANQLVPISIDELAIENGRFIFDVKNSEDTARFFIDSVSGKVRNIVNRPFKTDDRFAQITFNGQVMGSAEIRASGQFQPLANKPTFDVDVKMEKLPIKHLDSLIKYYTPVDVEAGQVDMALEAVAEDGQVKGYVKAGVHNIDIFKWREDVEKDNDDPLTLFVDALIGGLSSLLENDKSDLLATRIPLEGQVGDVDTPVFPAIVALLKNAFVKALDMNVEDIISIESDSGTHEQDERA</sequence>
<proteinExistence type="predicted"/>
<dbReference type="EMBL" id="JAOWKX010000003">
    <property type="protein sequence ID" value="MCV2884530.1"/>
    <property type="molecule type" value="Genomic_DNA"/>
</dbReference>
<dbReference type="Proteomes" id="UP001652504">
    <property type="component" value="Unassembled WGS sequence"/>
</dbReference>
<reference evidence="2 3" key="1">
    <citation type="submission" date="2022-10" db="EMBL/GenBank/DDBJ databases">
        <title>Aestuariibacter sp. AA17 isolated from Montipora capitata coral fragment.</title>
        <authorList>
            <person name="Emsley S.A."/>
            <person name="Pfannmuller K.M."/>
            <person name="Loughran R.M."/>
            <person name="Shlafstein M."/>
            <person name="Papke E."/>
            <person name="Saw J.H."/>
            <person name="Ushijima B."/>
            <person name="Videau P."/>
        </authorList>
    </citation>
    <scope>NUCLEOTIDE SEQUENCE [LARGE SCALE GENOMIC DNA]</scope>
    <source>
        <strain evidence="2 3">AA17</strain>
    </source>
</reference>
<evidence type="ECO:0000313" key="2">
    <source>
        <dbReference type="EMBL" id="MCV2884530.1"/>
    </source>
</evidence>
<dbReference type="PANTHER" id="PTHR30441">
    <property type="entry name" value="DUF748 DOMAIN-CONTAINING PROTEIN"/>
    <property type="match status" value="1"/>
</dbReference>
<evidence type="ECO:0000313" key="3">
    <source>
        <dbReference type="Proteomes" id="UP001652504"/>
    </source>
</evidence>
<evidence type="ECO:0000256" key="1">
    <source>
        <dbReference type="SAM" id="Phobius"/>
    </source>
</evidence>
<name>A0ABT3A768_9ALTE</name>
<keyword evidence="1" id="KW-1133">Transmembrane helix</keyword>
<dbReference type="RefSeq" id="WP_263711813.1">
    <property type="nucleotide sequence ID" value="NZ_JAOWKX010000003.1"/>
</dbReference>
<keyword evidence="1" id="KW-0472">Membrane</keyword>
<gene>
    <name evidence="2" type="ORF">OE749_07475</name>
</gene>
<feature type="transmembrane region" description="Helical" evidence="1">
    <location>
        <begin position="7"/>
        <end position="30"/>
    </location>
</feature>